<protein>
    <submittedName>
        <fullName evidence="2">Retrovirus-related Pol polyprotein from transposon RE2</fullName>
    </submittedName>
</protein>
<comment type="caution">
    <text evidence="2">The sequence shown here is derived from an EMBL/GenBank/DDBJ whole genome shotgun (WGS) entry which is preliminary data.</text>
</comment>
<dbReference type="InterPro" id="IPR013103">
    <property type="entry name" value="RVT_2"/>
</dbReference>
<dbReference type="SUPFAM" id="SSF56672">
    <property type="entry name" value="DNA/RNA polymerases"/>
    <property type="match status" value="1"/>
</dbReference>
<evidence type="ECO:0000259" key="1">
    <source>
        <dbReference type="Pfam" id="PF07727"/>
    </source>
</evidence>
<dbReference type="Pfam" id="PF07727">
    <property type="entry name" value="RVT_2"/>
    <property type="match status" value="1"/>
</dbReference>
<feature type="domain" description="Reverse transcriptase Ty1/copia-type" evidence="1">
    <location>
        <begin position="1"/>
        <end position="141"/>
    </location>
</feature>
<reference evidence="2" key="1">
    <citation type="submission" date="2020-06" db="EMBL/GenBank/DDBJ databases">
        <authorList>
            <person name="Li T."/>
            <person name="Hu X."/>
            <person name="Zhang T."/>
            <person name="Song X."/>
            <person name="Zhang H."/>
            <person name="Dai N."/>
            <person name="Sheng W."/>
            <person name="Hou X."/>
            <person name="Wei L."/>
        </authorList>
    </citation>
    <scope>NUCLEOTIDE SEQUENCE</scope>
    <source>
        <strain evidence="2">KEN1</strain>
        <tissue evidence="2">Leaf</tissue>
    </source>
</reference>
<dbReference type="EMBL" id="JACGWN010000004">
    <property type="protein sequence ID" value="KAL0453541.1"/>
    <property type="molecule type" value="Genomic_DNA"/>
</dbReference>
<proteinExistence type="predicted"/>
<dbReference type="InterPro" id="IPR043502">
    <property type="entry name" value="DNA/RNA_pol_sf"/>
</dbReference>
<organism evidence="2">
    <name type="scientific">Sesamum latifolium</name>
    <dbReference type="NCBI Taxonomy" id="2727402"/>
    <lineage>
        <taxon>Eukaryota</taxon>
        <taxon>Viridiplantae</taxon>
        <taxon>Streptophyta</taxon>
        <taxon>Embryophyta</taxon>
        <taxon>Tracheophyta</taxon>
        <taxon>Spermatophyta</taxon>
        <taxon>Magnoliopsida</taxon>
        <taxon>eudicotyledons</taxon>
        <taxon>Gunneridae</taxon>
        <taxon>Pentapetalae</taxon>
        <taxon>asterids</taxon>
        <taxon>lamiids</taxon>
        <taxon>Lamiales</taxon>
        <taxon>Pedaliaceae</taxon>
        <taxon>Sesamum</taxon>
    </lineage>
</organism>
<gene>
    <name evidence="2" type="ORF">Slati_1332200</name>
</gene>
<reference evidence="2" key="2">
    <citation type="journal article" date="2024" name="Plant">
        <title>Genomic evolution and insights into agronomic trait innovations of Sesamum species.</title>
        <authorList>
            <person name="Miao H."/>
            <person name="Wang L."/>
            <person name="Qu L."/>
            <person name="Liu H."/>
            <person name="Sun Y."/>
            <person name="Le M."/>
            <person name="Wang Q."/>
            <person name="Wei S."/>
            <person name="Zheng Y."/>
            <person name="Lin W."/>
            <person name="Duan Y."/>
            <person name="Cao H."/>
            <person name="Xiong S."/>
            <person name="Wang X."/>
            <person name="Wei L."/>
            <person name="Li C."/>
            <person name="Ma Q."/>
            <person name="Ju M."/>
            <person name="Zhao R."/>
            <person name="Li G."/>
            <person name="Mu C."/>
            <person name="Tian Q."/>
            <person name="Mei H."/>
            <person name="Zhang T."/>
            <person name="Gao T."/>
            <person name="Zhang H."/>
        </authorList>
    </citation>
    <scope>NUCLEOTIDE SEQUENCE</scope>
    <source>
        <strain evidence="2">KEN1</strain>
    </source>
</reference>
<dbReference type="AlphaFoldDB" id="A0AAW2XL08"/>
<evidence type="ECO:0000313" key="2">
    <source>
        <dbReference type="EMBL" id="KAL0453541.1"/>
    </source>
</evidence>
<name>A0AAW2XL08_9LAMI</name>
<accession>A0AAW2XL08</accession>
<sequence>MDVNNAFLYGYLGEEIFMRHPEGYDVPDGHVCRLKRSLYGLKQASGQWNSELTTQLTIFGFIQSKHDYRLFTMRSDHGFLLLLVYVDDILIAGTSSDLISEVKGYLDHLFTVKDFGVAKYFLGLEIARSAQGLVVTQSKYIRLFAMLE</sequence>